<comment type="caution">
    <text evidence="1">The sequence shown here is derived from an EMBL/GenBank/DDBJ whole genome shotgun (WGS) entry which is preliminary data.</text>
</comment>
<name>A0A644V8Y2_9ZZZZ</name>
<protein>
    <recommendedName>
        <fullName evidence="2">Alcohol dehydrogenase iron-type/glycerol dehydrogenase GldA domain-containing protein</fullName>
    </recommendedName>
</protein>
<evidence type="ECO:0000313" key="1">
    <source>
        <dbReference type="EMBL" id="MPL87814.1"/>
    </source>
</evidence>
<reference evidence="1" key="1">
    <citation type="submission" date="2019-08" db="EMBL/GenBank/DDBJ databases">
        <authorList>
            <person name="Kucharzyk K."/>
            <person name="Murdoch R.W."/>
            <person name="Higgins S."/>
            <person name="Loffler F."/>
        </authorList>
    </citation>
    <scope>NUCLEOTIDE SEQUENCE</scope>
</reference>
<sequence length="83" mass="9232">MSVVHQVYGHFMRQLTSWVRGPAQKVGEQAKLLGAKKVMIVTDAFLNQIGIAKKIAGIIEETGIKTVVLHTNSIQRRGNPFFK</sequence>
<dbReference type="EMBL" id="VSSQ01000245">
    <property type="protein sequence ID" value="MPL87814.1"/>
    <property type="molecule type" value="Genomic_DNA"/>
</dbReference>
<dbReference type="Gene3D" id="3.40.50.1970">
    <property type="match status" value="1"/>
</dbReference>
<gene>
    <name evidence="1" type="ORF">SDC9_33824</name>
</gene>
<dbReference type="SUPFAM" id="SSF56796">
    <property type="entry name" value="Dehydroquinate synthase-like"/>
    <property type="match status" value="1"/>
</dbReference>
<evidence type="ECO:0008006" key="2">
    <source>
        <dbReference type="Google" id="ProtNLM"/>
    </source>
</evidence>
<accession>A0A644V8Y2</accession>
<proteinExistence type="predicted"/>
<organism evidence="1">
    <name type="scientific">bioreactor metagenome</name>
    <dbReference type="NCBI Taxonomy" id="1076179"/>
    <lineage>
        <taxon>unclassified sequences</taxon>
        <taxon>metagenomes</taxon>
        <taxon>ecological metagenomes</taxon>
    </lineage>
</organism>
<dbReference type="AlphaFoldDB" id="A0A644V8Y2"/>